<feature type="compositionally biased region" description="Polar residues" evidence="1">
    <location>
        <begin position="198"/>
        <end position="207"/>
    </location>
</feature>
<feature type="compositionally biased region" description="Low complexity" evidence="1">
    <location>
        <begin position="54"/>
        <end position="79"/>
    </location>
</feature>
<dbReference type="EMBL" id="ML976660">
    <property type="protein sequence ID" value="KAF1978614.1"/>
    <property type="molecule type" value="Genomic_DNA"/>
</dbReference>
<feature type="chain" id="PRO_5025348040" evidence="2">
    <location>
        <begin position="22"/>
        <end position="235"/>
    </location>
</feature>
<feature type="compositionally biased region" description="Polar residues" evidence="1">
    <location>
        <begin position="221"/>
        <end position="235"/>
    </location>
</feature>
<gene>
    <name evidence="3" type="ORF">BU23DRAFT_564188</name>
</gene>
<dbReference type="AlphaFoldDB" id="A0A6A5VMT0"/>
<keyword evidence="2" id="KW-0732">Signal</keyword>
<accession>A0A6A5VMT0</accession>
<evidence type="ECO:0000313" key="3">
    <source>
        <dbReference type="EMBL" id="KAF1978614.1"/>
    </source>
</evidence>
<feature type="signal peptide" evidence="2">
    <location>
        <begin position="1"/>
        <end position="21"/>
    </location>
</feature>
<keyword evidence="4" id="KW-1185">Reference proteome</keyword>
<evidence type="ECO:0000256" key="1">
    <source>
        <dbReference type="SAM" id="MobiDB-lite"/>
    </source>
</evidence>
<feature type="region of interest" description="Disordered" evidence="1">
    <location>
        <begin position="194"/>
        <end position="235"/>
    </location>
</feature>
<sequence>MKFSQTLSAAIILATHAAAHAINSTLPTHSWTLTYPKHKFSSLTSYAGAPISATITTTPTPTPTSSHISSTPHSTSHPGPSFPWTKQLPRAHDHYCSRVGSHPTEWQPCNEHPNSLDFGFNPSTHRMKTPPYGTRTRSLRDVVVETLPPWTGSSAVWGMVTMGQGGRDTAVETSTGVGESSSRFSMHFHFPEWRSGKESSYGTNTAVGSRPVETPRGAKTTLETAVSQSDVSSKD</sequence>
<evidence type="ECO:0000313" key="4">
    <source>
        <dbReference type="Proteomes" id="UP000800036"/>
    </source>
</evidence>
<name>A0A6A5VMT0_9PLEO</name>
<evidence type="ECO:0000256" key="2">
    <source>
        <dbReference type="SAM" id="SignalP"/>
    </source>
</evidence>
<proteinExistence type="predicted"/>
<reference evidence="3" key="1">
    <citation type="journal article" date="2020" name="Stud. Mycol.">
        <title>101 Dothideomycetes genomes: a test case for predicting lifestyles and emergence of pathogens.</title>
        <authorList>
            <person name="Haridas S."/>
            <person name="Albert R."/>
            <person name="Binder M."/>
            <person name="Bloem J."/>
            <person name="Labutti K."/>
            <person name="Salamov A."/>
            <person name="Andreopoulos B."/>
            <person name="Baker S."/>
            <person name="Barry K."/>
            <person name="Bills G."/>
            <person name="Bluhm B."/>
            <person name="Cannon C."/>
            <person name="Castanera R."/>
            <person name="Culley D."/>
            <person name="Daum C."/>
            <person name="Ezra D."/>
            <person name="Gonzalez J."/>
            <person name="Henrissat B."/>
            <person name="Kuo A."/>
            <person name="Liang C."/>
            <person name="Lipzen A."/>
            <person name="Lutzoni F."/>
            <person name="Magnuson J."/>
            <person name="Mondo S."/>
            <person name="Nolan M."/>
            <person name="Ohm R."/>
            <person name="Pangilinan J."/>
            <person name="Park H.-J."/>
            <person name="Ramirez L."/>
            <person name="Alfaro M."/>
            <person name="Sun H."/>
            <person name="Tritt A."/>
            <person name="Yoshinaga Y."/>
            <person name="Zwiers L.-H."/>
            <person name="Turgeon B."/>
            <person name="Goodwin S."/>
            <person name="Spatafora J."/>
            <person name="Crous P."/>
            <person name="Grigoriev I."/>
        </authorList>
    </citation>
    <scope>NUCLEOTIDE SEQUENCE</scope>
    <source>
        <strain evidence="3">CBS 107.79</strain>
    </source>
</reference>
<dbReference type="Proteomes" id="UP000800036">
    <property type="component" value="Unassembled WGS sequence"/>
</dbReference>
<feature type="region of interest" description="Disordered" evidence="1">
    <location>
        <begin position="54"/>
        <end position="80"/>
    </location>
</feature>
<protein>
    <submittedName>
        <fullName evidence="3">Uncharacterized protein</fullName>
    </submittedName>
</protein>
<organism evidence="3 4">
    <name type="scientific">Bimuria novae-zelandiae CBS 107.79</name>
    <dbReference type="NCBI Taxonomy" id="1447943"/>
    <lineage>
        <taxon>Eukaryota</taxon>
        <taxon>Fungi</taxon>
        <taxon>Dikarya</taxon>
        <taxon>Ascomycota</taxon>
        <taxon>Pezizomycotina</taxon>
        <taxon>Dothideomycetes</taxon>
        <taxon>Pleosporomycetidae</taxon>
        <taxon>Pleosporales</taxon>
        <taxon>Massarineae</taxon>
        <taxon>Didymosphaeriaceae</taxon>
        <taxon>Bimuria</taxon>
    </lineage>
</organism>